<keyword evidence="1 4" id="KW-0489">Methyltransferase</keyword>
<feature type="binding site" evidence="4">
    <location>
        <position position="116"/>
    </location>
    <ligand>
        <name>S-adenosyl-L-methionine</name>
        <dbReference type="ChEBI" id="CHEBI:59789"/>
    </ligand>
</feature>
<organism evidence="6 7">
    <name type="scientific">Pelagomonas calceolata</name>
    <dbReference type="NCBI Taxonomy" id="35677"/>
    <lineage>
        <taxon>Eukaryota</taxon>
        <taxon>Sar</taxon>
        <taxon>Stramenopiles</taxon>
        <taxon>Ochrophyta</taxon>
        <taxon>Pelagophyceae</taxon>
        <taxon>Pelagomonadales</taxon>
        <taxon>Pelagomonadaceae</taxon>
        <taxon>Pelagomonas</taxon>
    </lineage>
</organism>
<evidence type="ECO:0000313" key="7">
    <source>
        <dbReference type="Proteomes" id="UP000789595"/>
    </source>
</evidence>
<accession>A0A8J2SCT7</accession>
<dbReference type="GO" id="GO:0031314">
    <property type="term" value="C:extrinsic component of mitochondrial inner membrane"/>
    <property type="evidence" value="ECO:0007669"/>
    <property type="project" value="UniProtKB-UniRule"/>
</dbReference>
<comment type="pathway">
    <text evidence="4">Cofactor biosynthesis; ubiquinone biosynthesis.</text>
</comment>
<evidence type="ECO:0000256" key="1">
    <source>
        <dbReference type="ARBA" id="ARBA00022603"/>
    </source>
</evidence>
<evidence type="ECO:0000256" key="4">
    <source>
        <dbReference type="HAMAP-Rule" id="MF_03191"/>
    </source>
</evidence>
<feature type="binding site" evidence="4">
    <location>
        <position position="98"/>
    </location>
    <ligand>
        <name>S-adenosyl-L-methionine</name>
        <dbReference type="ChEBI" id="CHEBI:59789"/>
    </ligand>
</feature>
<dbReference type="GO" id="GO:0008425">
    <property type="term" value="F:2-methoxy-6-polyprenyl-1,4-benzoquinol methyltransferase activity"/>
    <property type="evidence" value="ECO:0007669"/>
    <property type="project" value="UniProtKB-UniRule"/>
</dbReference>
<gene>
    <name evidence="6" type="ORF">PECAL_2P11090</name>
</gene>
<dbReference type="HAMAP" id="MF_01813">
    <property type="entry name" value="MenG_UbiE_methyltr"/>
    <property type="match status" value="1"/>
</dbReference>
<dbReference type="PROSITE" id="PS01183">
    <property type="entry name" value="UBIE_1"/>
    <property type="match status" value="1"/>
</dbReference>
<dbReference type="NCBIfam" id="TIGR01934">
    <property type="entry name" value="MenG_MenH_UbiE"/>
    <property type="match status" value="1"/>
</dbReference>
<comment type="subunit">
    <text evidence="4">Component of a multi-subunit COQ enzyme complex.</text>
</comment>
<keyword evidence="3 4" id="KW-0949">S-adenosyl-L-methionine</keyword>
<dbReference type="PANTHER" id="PTHR43591:SF24">
    <property type="entry name" value="2-METHOXY-6-POLYPRENYL-1,4-BENZOQUINOL METHYLASE, MITOCHONDRIAL"/>
    <property type="match status" value="1"/>
</dbReference>
<dbReference type="InterPro" id="IPR004033">
    <property type="entry name" value="UbiE/COQ5_MeTrFase"/>
</dbReference>
<dbReference type="EC" id="2.1.1.201" evidence="4"/>
<evidence type="ECO:0000256" key="5">
    <source>
        <dbReference type="SAM" id="Phobius"/>
    </source>
</evidence>
<dbReference type="PANTHER" id="PTHR43591">
    <property type="entry name" value="METHYLTRANSFERASE"/>
    <property type="match status" value="1"/>
</dbReference>
<dbReference type="CDD" id="cd02440">
    <property type="entry name" value="AdoMet_MTases"/>
    <property type="match status" value="1"/>
</dbReference>
<keyword evidence="4 5" id="KW-0472">Membrane</keyword>
<comment type="similarity">
    <text evidence="4">Belongs to the class I-like SAM-binding methyltransferase superfamily. MenG/UbiE family.</text>
</comment>
<keyword evidence="4" id="KW-0831">Ubiquinone biosynthesis</keyword>
<dbReference type="PROSITE" id="PS51608">
    <property type="entry name" value="SAM_MT_UBIE"/>
    <property type="match status" value="1"/>
</dbReference>
<evidence type="ECO:0000313" key="6">
    <source>
        <dbReference type="EMBL" id="CAH0368061.1"/>
    </source>
</evidence>
<feature type="binding site" evidence="4">
    <location>
        <position position="161"/>
    </location>
    <ligand>
        <name>S-adenosyl-L-methionine</name>
        <dbReference type="ChEBI" id="CHEBI:59789"/>
    </ligand>
</feature>
<dbReference type="UniPathway" id="UPA00232"/>
<keyword evidence="2 4" id="KW-0808">Transferase</keyword>
<keyword evidence="4" id="KW-0496">Mitochondrion</keyword>
<dbReference type="InterPro" id="IPR029063">
    <property type="entry name" value="SAM-dependent_MTases_sf"/>
</dbReference>
<evidence type="ECO:0000256" key="2">
    <source>
        <dbReference type="ARBA" id="ARBA00022679"/>
    </source>
</evidence>
<evidence type="ECO:0000256" key="3">
    <source>
        <dbReference type="ARBA" id="ARBA00022691"/>
    </source>
</evidence>
<comment type="subcellular location">
    <subcellularLocation>
        <location evidence="4">Mitochondrion inner membrane</location>
        <topology evidence="4">Peripheral membrane protein</topology>
        <orientation evidence="4">Matrix side</orientation>
    </subcellularLocation>
</comment>
<dbReference type="GO" id="GO:0032259">
    <property type="term" value="P:methylation"/>
    <property type="evidence" value="ECO:0007669"/>
    <property type="project" value="UniProtKB-KW"/>
</dbReference>
<comment type="function">
    <text evidence="4">Methyltransferase required for the conversion of 2-polyprenyl-6-methoxy-1,4-benzoquinol (DDMQH2) to 2-polyprenyl-3-methyl-6-methoxy-1,4-benzoquinol (DMQH2).</text>
</comment>
<feature type="binding site" evidence="4">
    <location>
        <begin position="144"/>
        <end position="145"/>
    </location>
    <ligand>
        <name>S-adenosyl-L-methionine</name>
        <dbReference type="ChEBI" id="CHEBI:59789"/>
    </ligand>
</feature>
<sequence>MAVRTRRQRQQEEEKKQKRLPYAAAAAIAAVVAAHYYNATVIRSDDLGTGTMFDRIAPHYDKANDFMSLGLHHGWREALIAGLDISSNDNALDLATGTADVAILQGKRGATVLGVDPSKNMLDIGRGKVTEAGLDDVVTLELGDATSLNLNSSIYDKITISFGIRNIPDIDSALREMRRVSKQGALLGVLEFALPESGLLAPVARAFVSVVVPVLGAVLSGARFDEYAHLARSIAEFPSPDKFRERIAAAGFEAREPQLFACGAVVLYVATAV</sequence>
<dbReference type="EMBL" id="CAKKNE010000002">
    <property type="protein sequence ID" value="CAH0368061.1"/>
    <property type="molecule type" value="Genomic_DNA"/>
</dbReference>
<keyword evidence="7" id="KW-1185">Reference proteome</keyword>
<dbReference type="OrthoDB" id="6329284at2759"/>
<keyword evidence="5" id="KW-1133">Transmembrane helix</keyword>
<dbReference type="Pfam" id="PF01209">
    <property type="entry name" value="Ubie_methyltran"/>
    <property type="match status" value="1"/>
</dbReference>
<keyword evidence="5" id="KW-0812">Transmembrane</keyword>
<name>A0A8J2SCT7_9STRA</name>
<protein>
    <recommendedName>
        <fullName evidence="4">2-methoxy-6-polyprenyl-1,4-benzoquinol methylase, mitochondrial</fullName>
        <ecNumber evidence="4">2.1.1.201</ecNumber>
    </recommendedName>
    <alternativeName>
        <fullName evidence="4">Ubiquinone biosynthesis methyltransferase COQ5</fullName>
    </alternativeName>
</protein>
<dbReference type="AlphaFoldDB" id="A0A8J2SCT7"/>
<proteinExistence type="inferred from homology"/>
<feature type="transmembrane region" description="Helical" evidence="5">
    <location>
        <begin position="20"/>
        <end position="37"/>
    </location>
</feature>
<dbReference type="Proteomes" id="UP000789595">
    <property type="component" value="Unassembled WGS sequence"/>
</dbReference>
<comment type="caution">
    <text evidence="6">The sequence shown here is derived from an EMBL/GenBank/DDBJ whole genome shotgun (WGS) entry which is preliminary data.</text>
</comment>
<comment type="catalytic activity">
    <reaction evidence="4">
        <text>a 2-methoxy-6-(all-trans-polyprenyl)benzene-1,4-diol + S-adenosyl-L-methionine = a 5-methoxy-2-methyl-3-(all-trans-polyprenyl)benzene-1,4-diol + S-adenosyl-L-homocysteine + H(+)</text>
        <dbReference type="Rhea" id="RHEA:28286"/>
        <dbReference type="Rhea" id="RHEA-COMP:10858"/>
        <dbReference type="Rhea" id="RHEA-COMP:10859"/>
        <dbReference type="ChEBI" id="CHEBI:15378"/>
        <dbReference type="ChEBI" id="CHEBI:57856"/>
        <dbReference type="ChEBI" id="CHEBI:59789"/>
        <dbReference type="ChEBI" id="CHEBI:84166"/>
        <dbReference type="ChEBI" id="CHEBI:84167"/>
        <dbReference type="EC" id="2.1.1.201"/>
    </reaction>
</comment>
<dbReference type="Gene3D" id="3.40.50.150">
    <property type="entry name" value="Vaccinia Virus protein VP39"/>
    <property type="match status" value="1"/>
</dbReference>
<reference evidence="6" key="1">
    <citation type="submission" date="2021-11" db="EMBL/GenBank/DDBJ databases">
        <authorList>
            <consortium name="Genoscope - CEA"/>
            <person name="William W."/>
        </authorList>
    </citation>
    <scope>NUCLEOTIDE SEQUENCE</scope>
</reference>
<keyword evidence="4" id="KW-0999">Mitochondrion inner membrane</keyword>
<dbReference type="InterPro" id="IPR023576">
    <property type="entry name" value="UbiE/COQ5_MeTrFase_CS"/>
</dbReference>
<dbReference type="SUPFAM" id="SSF53335">
    <property type="entry name" value="S-adenosyl-L-methionine-dependent methyltransferases"/>
    <property type="match status" value="1"/>
</dbReference>